<accession>A0A1H6YGE9</accession>
<keyword evidence="3" id="KW-1185">Reference proteome</keyword>
<dbReference type="Proteomes" id="UP000199662">
    <property type="component" value="Unassembled WGS sequence"/>
</dbReference>
<dbReference type="STRING" id="84035.SAMN05660742_106117"/>
<evidence type="ECO:0000313" key="3">
    <source>
        <dbReference type="Proteomes" id="UP000199662"/>
    </source>
</evidence>
<dbReference type="EMBL" id="FNZK01000006">
    <property type="protein sequence ID" value="SEJ36290.1"/>
    <property type="molecule type" value="Genomic_DNA"/>
</dbReference>
<evidence type="ECO:0000259" key="1">
    <source>
        <dbReference type="PROSITE" id="PS51459"/>
    </source>
</evidence>
<protein>
    <submittedName>
        <fullName evidence="2">Fic/DOC family protein</fullName>
    </submittedName>
</protein>
<feature type="domain" description="Fido" evidence="1">
    <location>
        <begin position="63"/>
        <end position="197"/>
    </location>
</feature>
<reference evidence="3" key="1">
    <citation type="submission" date="2016-10" db="EMBL/GenBank/DDBJ databases">
        <authorList>
            <person name="Varghese N."/>
            <person name="Submissions S."/>
        </authorList>
    </citation>
    <scope>NUCLEOTIDE SEQUENCE [LARGE SCALE GENOMIC DNA]</scope>
    <source>
        <strain evidence="3">DSM 2179</strain>
    </source>
</reference>
<dbReference type="AlphaFoldDB" id="A0A1H6YGE9"/>
<dbReference type="SUPFAM" id="SSF140931">
    <property type="entry name" value="Fic-like"/>
    <property type="match status" value="1"/>
</dbReference>
<name>A0A1H6YGE9_9FIRM</name>
<dbReference type="PROSITE" id="PS51459">
    <property type="entry name" value="FIDO"/>
    <property type="match status" value="1"/>
</dbReference>
<organism evidence="2 3">
    <name type="scientific">Propionispira arboris</name>
    <dbReference type="NCBI Taxonomy" id="84035"/>
    <lineage>
        <taxon>Bacteria</taxon>
        <taxon>Bacillati</taxon>
        <taxon>Bacillota</taxon>
        <taxon>Negativicutes</taxon>
        <taxon>Selenomonadales</taxon>
        <taxon>Selenomonadaceae</taxon>
        <taxon>Propionispira</taxon>
    </lineage>
</organism>
<evidence type="ECO:0000313" key="2">
    <source>
        <dbReference type="EMBL" id="SEJ36290.1"/>
    </source>
</evidence>
<sequence length="202" mass="22954">MLPEYVFDAAQLEGNPMTFPEVQTLLDGVTVGGHKISDAQQILNLQEAWQKAFAYANKNTLVIDKILYLDIHSSVAKEEAMEWGVFRSGSVGIAGTTSYSAPDASCLNDIFDKELPSILSIKNIEERAIRLFLWGAYNQFFWDGNKRTSRIVTNIVLMHYDVGIFNIKAKDIVEFNTLMVDFYNTNETTYIYPFLKEKCIVK</sequence>
<gene>
    <name evidence="2" type="ORF">SAMN05660742_106117</name>
</gene>
<dbReference type="Pfam" id="PF02661">
    <property type="entry name" value="Fic"/>
    <property type="match status" value="1"/>
</dbReference>
<dbReference type="Gene3D" id="1.10.3290.10">
    <property type="entry name" value="Fido-like domain"/>
    <property type="match status" value="1"/>
</dbReference>
<dbReference type="InterPro" id="IPR003812">
    <property type="entry name" value="Fido"/>
</dbReference>
<dbReference type="InterPro" id="IPR036597">
    <property type="entry name" value="Fido-like_dom_sf"/>
</dbReference>
<proteinExistence type="predicted"/>